<dbReference type="RefSeq" id="WP_012263884.1">
    <property type="nucleotide sequence ID" value="NZ_AP019314.1"/>
</dbReference>
<protein>
    <recommendedName>
        <fullName evidence="3">DUF2589 domain-containing protein</fullName>
    </recommendedName>
</protein>
<evidence type="ECO:0000313" key="1">
    <source>
        <dbReference type="EMBL" id="BBH41053.1"/>
    </source>
</evidence>
<evidence type="ECO:0008006" key="3">
    <source>
        <dbReference type="Google" id="ProtNLM"/>
    </source>
</evidence>
<accession>A0A3G9JKL2</accession>
<dbReference type="Pfam" id="PF11655">
    <property type="entry name" value="DUF2589"/>
    <property type="match status" value="1"/>
</dbReference>
<dbReference type="InterPro" id="IPR024510">
    <property type="entry name" value="DUF2589"/>
</dbReference>
<dbReference type="Proteomes" id="UP000278152">
    <property type="component" value="Chromosome"/>
</dbReference>
<gene>
    <name evidence="1" type="ORF">myaer102_36420</name>
</gene>
<dbReference type="KEGG" id="mvz:myaer102_36420"/>
<proteinExistence type="predicted"/>
<organism evidence="1 2">
    <name type="scientific">Microcystis viridis NIES-102</name>
    <dbReference type="NCBI Taxonomy" id="213615"/>
    <lineage>
        <taxon>Bacteria</taxon>
        <taxon>Bacillati</taxon>
        <taxon>Cyanobacteriota</taxon>
        <taxon>Cyanophyceae</taxon>
        <taxon>Oscillatoriophycideae</taxon>
        <taxon>Chroococcales</taxon>
        <taxon>Microcystaceae</taxon>
        <taxon>Microcystis</taxon>
    </lineage>
</organism>
<evidence type="ECO:0000313" key="2">
    <source>
        <dbReference type="Proteomes" id="UP000278152"/>
    </source>
</evidence>
<dbReference type="AlphaFoldDB" id="A0A3G9JKL2"/>
<dbReference type="EMBL" id="AP019314">
    <property type="protein sequence ID" value="BBH41053.1"/>
    <property type="molecule type" value="Genomic_DNA"/>
</dbReference>
<sequence>MAIQDDANKQLGSLPFGNIIGGPLVAAIEAQAKAARSSVDFIQSVAYKPLAVGQDGTTDPNAVRELQTVEFVYESGDKNVKLSVPLLSIVPIPYIRIDDMTIQFKANISAETASQDTTTTGTNTNVNANVTGRYGWGPAKVEASFNASYSAKKDSTSAANSKYSVEYTMDIYIHAVQDDMPGGMVEVLKILKESIKGIPPKTDETTPTS</sequence>
<name>A0A3G9JKL2_MICVR</name>
<reference evidence="1 2" key="1">
    <citation type="submission" date="2018-11" db="EMBL/GenBank/DDBJ databases">
        <title>Complete genome sequence of Microcystis aeruginosa NIES-102.</title>
        <authorList>
            <person name="Yamaguchi H."/>
            <person name="Suzuki S."/>
            <person name="Kawachi M."/>
        </authorList>
    </citation>
    <scope>NUCLEOTIDE SEQUENCE [LARGE SCALE GENOMIC DNA]</scope>
    <source>
        <strain evidence="1 2">NIES-102</strain>
    </source>
</reference>